<proteinExistence type="predicted"/>
<dbReference type="AlphaFoldDB" id="A0A6A4RD51"/>
<dbReference type="EMBL" id="WSFO01000002">
    <property type="protein sequence ID" value="KAE9631593.1"/>
    <property type="molecule type" value="Genomic_DNA"/>
</dbReference>
<comment type="caution">
    <text evidence="1">The sequence shown here is derived from an EMBL/GenBank/DDBJ whole genome shotgun (WGS) entry which is preliminary data.</text>
</comment>
<protein>
    <submittedName>
        <fullName evidence="1">Uncharacterized protein</fullName>
    </submittedName>
</protein>
<name>A0A6A4RD51_9RHOB</name>
<organism evidence="1 2">
    <name type="scientific">Parasedimentitalea maritima</name>
    <dbReference type="NCBI Taxonomy" id="2578117"/>
    <lineage>
        <taxon>Bacteria</taxon>
        <taxon>Pseudomonadati</taxon>
        <taxon>Pseudomonadota</taxon>
        <taxon>Alphaproteobacteria</taxon>
        <taxon>Rhodobacterales</taxon>
        <taxon>Paracoccaceae</taxon>
        <taxon>Parasedimentitalea</taxon>
    </lineage>
</organism>
<sequence>MYFSSPGADGKYYGYWAEAESSEPCAADLQFPNIRTNAWGKLDLSFDYDGNYWSGLWGYCNAEPTKEFAGERGGTLQTRSTQAEIKAVAAAHLLGMPYGETTADVMENIVSVSFGADTLCSGPDNWTVEVYVRATADSDGITGKMVVDDASAEPVCTGLPFMQ</sequence>
<reference evidence="1 2" key="1">
    <citation type="submission" date="2019-12" db="EMBL/GenBank/DDBJ databases">
        <authorList>
            <person name="Zhang Y.-J."/>
        </authorList>
    </citation>
    <scope>NUCLEOTIDE SEQUENCE [LARGE SCALE GENOMIC DNA]</scope>
    <source>
        <strain evidence="1 2">H18S-6</strain>
    </source>
</reference>
<dbReference type="Proteomes" id="UP000441586">
    <property type="component" value="Unassembled WGS sequence"/>
</dbReference>
<accession>A0A6A4RD51</accession>
<evidence type="ECO:0000313" key="1">
    <source>
        <dbReference type="EMBL" id="KAE9631593.1"/>
    </source>
</evidence>
<gene>
    <name evidence="1" type="ORF">GP644_04550</name>
</gene>
<dbReference type="RefSeq" id="WP_158977417.1">
    <property type="nucleotide sequence ID" value="NZ_WSFO01000002.1"/>
</dbReference>
<evidence type="ECO:0000313" key="2">
    <source>
        <dbReference type="Proteomes" id="UP000441586"/>
    </source>
</evidence>